<keyword evidence="2 5" id="KW-0812">Transmembrane</keyword>
<keyword evidence="5" id="KW-0406">Ion transport</keyword>
<keyword evidence="9" id="KW-1185">Reference proteome</keyword>
<evidence type="ECO:0000313" key="8">
    <source>
        <dbReference type="EMBL" id="MFC3114169.1"/>
    </source>
</evidence>
<reference evidence="9" key="1">
    <citation type="journal article" date="2019" name="Int. J. Syst. Evol. Microbiol.">
        <title>The Global Catalogue of Microorganisms (GCM) 10K type strain sequencing project: providing services to taxonomists for standard genome sequencing and annotation.</title>
        <authorList>
            <consortium name="The Broad Institute Genomics Platform"/>
            <consortium name="The Broad Institute Genome Sequencing Center for Infectious Disease"/>
            <person name="Wu L."/>
            <person name="Ma J."/>
        </authorList>
    </citation>
    <scope>NUCLEOTIDE SEQUENCE [LARGE SCALE GENOMIC DNA]</scope>
    <source>
        <strain evidence="9">KCTC 52237</strain>
    </source>
</reference>
<dbReference type="InterPro" id="IPR023408">
    <property type="entry name" value="MscS_beta-dom_sf"/>
</dbReference>
<gene>
    <name evidence="8" type="ORF">ACFODX_01280</name>
</gene>
<dbReference type="InterPro" id="IPR045275">
    <property type="entry name" value="MscS_archaea/bacteria_type"/>
</dbReference>
<comment type="subunit">
    <text evidence="5">Homoheptamer.</text>
</comment>
<comment type="caution">
    <text evidence="8">The sequence shown here is derived from an EMBL/GenBank/DDBJ whole genome shotgun (WGS) entry which is preliminary data.</text>
</comment>
<dbReference type="Gene3D" id="2.30.30.60">
    <property type="match status" value="1"/>
</dbReference>
<dbReference type="RefSeq" id="WP_378115264.1">
    <property type="nucleotide sequence ID" value="NZ_JBHRTF010000001.1"/>
</dbReference>
<feature type="transmembrane region" description="Helical" evidence="5">
    <location>
        <begin position="61"/>
        <end position="86"/>
    </location>
</feature>
<feature type="transmembrane region" description="Helical" evidence="5">
    <location>
        <begin position="20"/>
        <end position="40"/>
    </location>
</feature>
<evidence type="ECO:0000259" key="7">
    <source>
        <dbReference type="Pfam" id="PF00924"/>
    </source>
</evidence>
<name>A0ABV7FD83_9GAMM</name>
<evidence type="ECO:0000256" key="1">
    <source>
        <dbReference type="ARBA" id="ARBA00004370"/>
    </source>
</evidence>
<evidence type="ECO:0000256" key="6">
    <source>
        <dbReference type="SAM" id="MobiDB-lite"/>
    </source>
</evidence>
<comment type="similarity">
    <text evidence="5">Belongs to the MscS (TC 1.A.23) family.</text>
</comment>
<dbReference type="EMBL" id="JBHRTF010000001">
    <property type="protein sequence ID" value="MFC3114169.1"/>
    <property type="molecule type" value="Genomic_DNA"/>
</dbReference>
<dbReference type="InterPro" id="IPR010920">
    <property type="entry name" value="LSM_dom_sf"/>
</dbReference>
<dbReference type="InterPro" id="IPR006685">
    <property type="entry name" value="MscS_channel_2nd"/>
</dbReference>
<dbReference type="PANTHER" id="PTHR30221:SF8">
    <property type="entry name" value="SMALL-CONDUCTANCE MECHANOSENSITIVE CHANNEL"/>
    <property type="match status" value="1"/>
</dbReference>
<sequence>MDNLPTFRETMDFLQQITSHGIFSKIIIILSCIIVFSLASKLLDRIIHDVSVRRALGDLRVLYMTRLMNIGMVFLCIVVMCLVLGLGYSEISVFLSSIFAVVGIALFAQWSILSNVTASMIIFFSFPYKVNDSIKILDKDDDMSGVIIEITMFHVILKRDDGNIITYPNTLILQKAVLRIDKPLAENHTAEKHHLRQGELELTASQPEKMKQQY</sequence>
<feature type="compositionally biased region" description="Basic and acidic residues" evidence="6">
    <location>
        <begin position="190"/>
        <end position="199"/>
    </location>
</feature>
<evidence type="ECO:0000256" key="5">
    <source>
        <dbReference type="RuleBase" id="RU369025"/>
    </source>
</evidence>
<accession>A0ABV7FD83</accession>
<dbReference type="SUPFAM" id="SSF50182">
    <property type="entry name" value="Sm-like ribonucleoproteins"/>
    <property type="match status" value="1"/>
</dbReference>
<keyword evidence="5" id="KW-0813">Transport</keyword>
<keyword evidence="4 5" id="KW-0472">Membrane</keyword>
<evidence type="ECO:0000256" key="3">
    <source>
        <dbReference type="ARBA" id="ARBA00022989"/>
    </source>
</evidence>
<dbReference type="Pfam" id="PF00924">
    <property type="entry name" value="MS_channel_2nd"/>
    <property type="match status" value="1"/>
</dbReference>
<feature type="transmembrane region" description="Helical" evidence="5">
    <location>
        <begin position="98"/>
        <end position="126"/>
    </location>
</feature>
<keyword evidence="5" id="KW-0997">Cell inner membrane</keyword>
<dbReference type="Proteomes" id="UP001595555">
    <property type="component" value="Unassembled WGS sequence"/>
</dbReference>
<keyword evidence="5" id="KW-0407">Ion channel</keyword>
<dbReference type="PANTHER" id="PTHR30221">
    <property type="entry name" value="SMALL-CONDUCTANCE MECHANOSENSITIVE CHANNEL"/>
    <property type="match status" value="1"/>
</dbReference>
<comment type="function">
    <text evidence="5">Mechanosensitive channel that participates in the regulation of osmotic pressure changes within the cell, opening in response to stretch forces in the membrane lipid bilayer, without the need for other proteins. Contributes to normal resistance to hypoosmotic shock. Forms an ion channel of 1.0 nanosiemens conductance with a slight preference for anions.</text>
</comment>
<feature type="domain" description="Mechanosensitive ion channel MscS" evidence="7">
    <location>
        <begin position="112"/>
        <end position="177"/>
    </location>
</feature>
<proteinExistence type="inferred from homology"/>
<keyword evidence="5" id="KW-1003">Cell membrane</keyword>
<organism evidence="8 9">
    <name type="scientific">Cellvibrio fontiphilus</name>
    <dbReference type="NCBI Taxonomy" id="1815559"/>
    <lineage>
        <taxon>Bacteria</taxon>
        <taxon>Pseudomonadati</taxon>
        <taxon>Pseudomonadota</taxon>
        <taxon>Gammaproteobacteria</taxon>
        <taxon>Cellvibrionales</taxon>
        <taxon>Cellvibrionaceae</taxon>
        <taxon>Cellvibrio</taxon>
    </lineage>
</organism>
<protein>
    <recommendedName>
        <fullName evidence="5">Small-conductance mechanosensitive channel</fullName>
    </recommendedName>
</protein>
<evidence type="ECO:0000313" key="9">
    <source>
        <dbReference type="Proteomes" id="UP001595555"/>
    </source>
</evidence>
<feature type="region of interest" description="Disordered" evidence="6">
    <location>
        <begin position="190"/>
        <end position="214"/>
    </location>
</feature>
<comment type="subcellular location">
    <subcellularLocation>
        <location evidence="5">Cell inner membrane</location>
        <topology evidence="5">Multi-pass membrane protein</topology>
    </subcellularLocation>
    <subcellularLocation>
        <location evidence="1">Membrane</location>
    </subcellularLocation>
</comment>
<comment type="caution">
    <text evidence="5">Lacks conserved residue(s) required for the propagation of feature annotation.</text>
</comment>
<evidence type="ECO:0000256" key="2">
    <source>
        <dbReference type="ARBA" id="ARBA00022692"/>
    </source>
</evidence>
<keyword evidence="3 5" id="KW-1133">Transmembrane helix</keyword>
<evidence type="ECO:0000256" key="4">
    <source>
        <dbReference type="ARBA" id="ARBA00023136"/>
    </source>
</evidence>